<comment type="caution">
    <text evidence="6">The sequence shown here is derived from an EMBL/GenBank/DDBJ whole genome shotgun (WGS) entry which is preliminary data.</text>
</comment>
<evidence type="ECO:0000256" key="2">
    <source>
        <dbReference type="ARBA" id="ARBA00022777"/>
    </source>
</evidence>
<evidence type="ECO:0000259" key="5">
    <source>
        <dbReference type="SMART" id="SM00065"/>
    </source>
</evidence>
<feature type="domain" description="GAF" evidence="5">
    <location>
        <begin position="36"/>
        <end position="183"/>
    </location>
</feature>
<protein>
    <submittedName>
        <fullName evidence="6">GAF domain-containing protein</fullName>
    </submittedName>
</protein>
<evidence type="ECO:0000256" key="4">
    <source>
        <dbReference type="SAM" id="MobiDB-lite"/>
    </source>
</evidence>
<keyword evidence="3" id="KW-0902">Two-component regulatory system</keyword>
<dbReference type="PANTHER" id="PTHR24421:SF56">
    <property type="entry name" value="OXYGEN SENSOR HISTIDINE KINASE RESPONSE REGULATOR DOST"/>
    <property type="match status" value="1"/>
</dbReference>
<dbReference type="Proteomes" id="UP000754710">
    <property type="component" value="Unassembled WGS sequence"/>
</dbReference>
<dbReference type="Gene3D" id="3.30.565.10">
    <property type="entry name" value="Histidine kinase-like ATPase, C-terminal domain"/>
    <property type="match status" value="1"/>
</dbReference>
<keyword evidence="2" id="KW-0418">Kinase</keyword>
<evidence type="ECO:0000313" key="7">
    <source>
        <dbReference type="Proteomes" id="UP000754710"/>
    </source>
</evidence>
<dbReference type="EMBL" id="JAIEZQ010000002">
    <property type="protein sequence ID" value="MBY9076104.1"/>
    <property type="molecule type" value="Genomic_DNA"/>
</dbReference>
<dbReference type="InterPro" id="IPR011712">
    <property type="entry name" value="Sig_transdc_His_kin_sub3_dim/P"/>
</dbReference>
<dbReference type="InterPro" id="IPR036890">
    <property type="entry name" value="HATPase_C_sf"/>
</dbReference>
<evidence type="ECO:0000256" key="1">
    <source>
        <dbReference type="ARBA" id="ARBA00022679"/>
    </source>
</evidence>
<dbReference type="InterPro" id="IPR003594">
    <property type="entry name" value="HATPase_dom"/>
</dbReference>
<dbReference type="RefSeq" id="WP_221025788.1">
    <property type="nucleotide sequence ID" value="NZ_JAIEZQ010000002.1"/>
</dbReference>
<dbReference type="InterPro" id="IPR050482">
    <property type="entry name" value="Sensor_HK_TwoCompSys"/>
</dbReference>
<dbReference type="Gene3D" id="1.20.5.1930">
    <property type="match status" value="1"/>
</dbReference>
<sequence length="534" mass="57949">MSDHGTVQDATVEGLDLPRNARALLDAVVAISSDLDMHTVLNRIVASACEITQARYGALGVLGSSGTLVDFITYGLTDAQRQAIGALPRGHGILGLLIDHPEPLRLHRLQEHPQSYGFPAHHPPMERFLGVPVRIRGTVFGNLYLTEKAGGEDFNSGDEELVEVLAKAAGFVIENARAYSQSERQRQWLEASAQISDALQPPIRVDDALRQIAISARRVAGASAVAVVRRRDGGVEHEIAAADGIRSGEVETYVRAMERHIAGAEDEADVVVVPQGDEATVVIVPLRAHLATQGVLLAVLEGGRGPLEADEAELLSSFADQASLALDRAQAISDRQELMLVTDRDRIARDLHDLVIQRLFATGLQLQGARRMATSQDVAERIDSAVKDLDVTIRDIRSTIFELQHGHELSLRADVRALVKEYVPVLGFTPMVRTSGPLDTAVPKETSEQLLAVLREGLSNVARHAEADAAVIEVAVQDRELLLRIADNGRGLPEDRQESGLRNARRRAADRGGSLRLMPEEPSGTVLEWRVPLG</sequence>
<evidence type="ECO:0000313" key="6">
    <source>
        <dbReference type="EMBL" id="MBY9076104.1"/>
    </source>
</evidence>
<dbReference type="Pfam" id="PF07730">
    <property type="entry name" value="HisKA_3"/>
    <property type="match status" value="1"/>
</dbReference>
<dbReference type="SMART" id="SM00065">
    <property type="entry name" value="GAF"/>
    <property type="match status" value="2"/>
</dbReference>
<dbReference type="SUPFAM" id="SSF55874">
    <property type="entry name" value="ATPase domain of HSP90 chaperone/DNA topoisomerase II/histidine kinase"/>
    <property type="match status" value="1"/>
</dbReference>
<feature type="region of interest" description="Disordered" evidence="4">
    <location>
        <begin position="492"/>
        <end position="519"/>
    </location>
</feature>
<dbReference type="InterPro" id="IPR029016">
    <property type="entry name" value="GAF-like_dom_sf"/>
</dbReference>
<dbReference type="PANTHER" id="PTHR24421">
    <property type="entry name" value="NITRATE/NITRITE SENSOR PROTEIN NARX-RELATED"/>
    <property type="match status" value="1"/>
</dbReference>
<evidence type="ECO:0000256" key="3">
    <source>
        <dbReference type="ARBA" id="ARBA00023012"/>
    </source>
</evidence>
<proteinExistence type="predicted"/>
<organism evidence="6 7">
    <name type="scientific">Nocardioides jiangsuensis</name>
    <dbReference type="NCBI Taxonomy" id="2866161"/>
    <lineage>
        <taxon>Bacteria</taxon>
        <taxon>Bacillati</taxon>
        <taxon>Actinomycetota</taxon>
        <taxon>Actinomycetes</taxon>
        <taxon>Propionibacteriales</taxon>
        <taxon>Nocardioidaceae</taxon>
        <taxon>Nocardioides</taxon>
    </lineage>
</organism>
<dbReference type="Pfam" id="PF13185">
    <property type="entry name" value="GAF_2"/>
    <property type="match status" value="1"/>
</dbReference>
<dbReference type="InterPro" id="IPR003018">
    <property type="entry name" value="GAF"/>
</dbReference>
<keyword evidence="1" id="KW-0808">Transferase</keyword>
<dbReference type="Gene3D" id="3.30.450.40">
    <property type="match status" value="2"/>
</dbReference>
<feature type="domain" description="GAF" evidence="5">
    <location>
        <begin position="204"/>
        <end position="336"/>
    </location>
</feature>
<gene>
    <name evidence="6" type="ORF">K1X13_14810</name>
</gene>
<dbReference type="SUPFAM" id="SSF55781">
    <property type="entry name" value="GAF domain-like"/>
    <property type="match status" value="2"/>
</dbReference>
<dbReference type="Pfam" id="PF02518">
    <property type="entry name" value="HATPase_c"/>
    <property type="match status" value="1"/>
</dbReference>
<name>A0ABS7RNS3_9ACTN</name>
<reference evidence="6 7" key="1">
    <citation type="submission" date="2021-08" db="EMBL/GenBank/DDBJ databases">
        <title>Nocardioides bacterium WL0053 sp. nov., isolated from the sediment.</title>
        <authorList>
            <person name="Wang L."/>
            <person name="Zhang D."/>
            <person name="Zhang A."/>
        </authorList>
    </citation>
    <scope>NUCLEOTIDE SEQUENCE [LARGE SCALE GENOMIC DNA]</scope>
    <source>
        <strain evidence="6 7">WL0053</strain>
    </source>
</reference>
<keyword evidence="7" id="KW-1185">Reference proteome</keyword>
<accession>A0ABS7RNS3</accession>